<dbReference type="InterPro" id="IPR023472">
    <property type="entry name" value="Uncharacterised_MJ0810"/>
</dbReference>
<organism evidence="3 4">
    <name type="scientific">Methanothermococcus okinawensis</name>
    <dbReference type="NCBI Taxonomy" id="155863"/>
    <lineage>
        <taxon>Archaea</taxon>
        <taxon>Methanobacteriati</taxon>
        <taxon>Methanobacteriota</taxon>
        <taxon>Methanomada group</taxon>
        <taxon>Methanococci</taxon>
        <taxon>Methanococcales</taxon>
        <taxon>Methanococcaceae</taxon>
        <taxon>Methanothermococcus</taxon>
    </lineage>
</organism>
<dbReference type="Gene3D" id="3.30.1490.150">
    <property type="entry name" value="Hypothetical protein ph0010, domain 2"/>
    <property type="match status" value="1"/>
</dbReference>
<dbReference type="EMBL" id="DQVW01000051">
    <property type="protein sequence ID" value="HIQ32406.1"/>
    <property type="molecule type" value="Genomic_DNA"/>
</dbReference>
<dbReference type="InterPro" id="IPR036071">
    <property type="entry name" value="AMMECR1_dom_sf"/>
</dbReference>
<gene>
    <name evidence="3" type="ORF">EYH55_02875</name>
</gene>
<name>A0A833A6P4_9EURY</name>
<dbReference type="InterPro" id="IPR023473">
    <property type="entry name" value="AMMECR1"/>
</dbReference>
<feature type="domain" description="AMMECR1" evidence="2">
    <location>
        <begin position="7"/>
        <end position="197"/>
    </location>
</feature>
<evidence type="ECO:0000313" key="3">
    <source>
        <dbReference type="EMBL" id="HIQ32406.1"/>
    </source>
</evidence>
<evidence type="ECO:0000256" key="1">
    <source>
        <dbReference type="HAMAP-Rule" id="MF_00645"/>
    </source>
</evidence>
<protein>
    <recommendedName>
        <fullName evidence="1">Protein EYH55_02875</fullName>
    </recommendedName>
</protein>
<dbReference type="PANTHER" id="PTHR13016">
    <property type="entry name" value="AMMECR1 HOMOLOG"/>
    <property type="match status" value="1"/>
</dbReference>
<dbReference type="NCBIfam" id="TIGR00296">
    <property type="entry name" value="TIGR00296 family protein"/>
    <property type="match status" value="1"/>
</dbReference>
<evidence type="ECO:0000313" key="4">
    <source>
        <dbReference type="Proteomes" id="UP000623215"/>
    </source>
</evidence>
<dbReference type="PROSITE" id="PS51112">
    <property type="entry name" value="AMMECR1"/>
    <property type="match status" value="1"/>
</dbReference>
<dbReference type="NCBIfam" id="TIGR04335">
    <property type="entry name" value="AmmeMemoSam_A"/>
    <property type="match status" value="1"/>
</dbReference>
<dbReference type="SUPFAM" id="SSF143447">
    <property type="entry name" value="AMMECR1-like"/>
    <property type="match status" value="1"/>
</dbReference>
<dbReference type="Pfam" id="PF01871">
    <property type="entry name" value="AMMECR1"/>
    <property type="match status" value="1"/>
</dbReference>
<dbReference type="AlphaFoldDB" id="A0A833A6P4"/>
<dbReference type="InterPro" id="IPR002733">
    <property type="entry name" value="AMMECR1_domain"/>
</dbReference>
<reference evidence="3" key="1">
    <citation type="journal article" date="2020" name="ISME J.">
        <title>Gammaproteobacteria mediating utilization of methyl-, sulfur- and petroleum organic compounds in deep ocean hydrothermal plumes.</title>
        <authorList>
            <person name="Zhou Z."/>
            <person name="Liu Y."/>
            <person name="Pan J."/>
            <person name="Cron B.R."/>
            <person name="Toner B.M."/>
            <person name="Anantharaman K."/>
            <person name="Breier J.A."/>
            <person name="Dick G.J."/>
            <person name="Li M."/>
        </authorList>
    </citation>
    <scope>NUCLEOTIDE SEQUENCE</scope>
    <source>
        <strain evidence="3">SZUA-1534</strain>
    </source>
</reference>
<dbReference type="PANTHER" id="PTHR13016:SF0">
    <property type="entry name" value="AMME SYNDROME CANDIDATE GENE 1 PROTEIN"/>
    <property type="match status" value="1"/>
</dbReference>
<proteinExistence type="inferred from homology"/>
<sequence length="202" mass="22793">MDRLTLEEGTFAVRYARAVIENHLAGRDIEAVEYPEKFNEPRGVFVTLHTYPERALRGCIGIPEPIMPLIKALKEAAISAAVKDPRFPPVTLEEMDNIVVEVSVLTPPKLIEVEDPLEYLEKIEIGRDGLIIEYGIYRGLLLPQVPVEQGWEVAEYLSHLCLKASLPPDAWLKYPVKIYSFQAQIFEEVSPRGPVVEKSLGR</sequence>
<accession>A0A833A6P4</accession>
<dbReference type="Gene3D" id="3.30.700.20">
    <property type="entry name" value="Hypothetical protein ph0010, domain 1"/>
    <property type="match status" value="1"/>
</dbReference>
<dbReference type="InterPro" id="IPR027623">
    <property type="entry name" value="AmmeMemoSam_A"/>
</dbReference>
<dbReference type="InterPro" id="IPR027485">
    <property type="entry name" value="AMMECR1_N"/>
</dbReference>
<comment type="caution">
    <text evidence="3">The sequence shown here is derived from an EMBL/GenBank/DDBJ whole genome shotgun (WGS) entry which is preliminary data.</text>
</comment>
<dbReference type="Proteomes" id="UP000623215">
    <property type="component" value="Unassembled WGS sequence"/>
</dbReference>
<dbReference type="HAMAP" id="MF_00645">
    <property type="entry name" value="AMMECR1"/>
    <property type="match status" value="1"/>
</dbReference>
<evidence type="ECO:0000259" key="2">
    <source>
        <dbReference type="PROSITE" id="PS51112"/>
    </source>
</evidence>